<accession>A0A9P5YZU5</accession>
<dbReference type="EMBL" id="MU155226">
    <property type="protein sequence ID" value="KAF9478788.1"/>
    <property type="molecule type" value="Genomic_DNA"/>
</dbReference>
<gene>
    <name evidence="1" type="ORF">BDN70DRAFT_724012</name>
</gene>
<dbReference type="Proteomes" id="UP000807469">
    <property type="component" value="Unassembled WGS sequence"/>
</dbReference>
<evidence type="ECO:0000313" key="2">
    <source>
        <dbReference type="Proteomes" id="UP000807469"/>
    </source>
</evidence>
<sequence>MALKSWADARSLSRALNALGRKTVTSSLRLSPLAARRGVPLISLVMLFKVPAESVAAELSKRIFPIASVTQGLTEGRAVLASLALLATHSAIASNLCGDSEREVESPGLNDASFFKHSSISSTAVGDCLQSVFEIYTFLHSNSSTHSC</sequence>
<protein>
    <submittedName>
        <fullName evidence="1">Uncharacterized protein</fullName>
    </submittedName>
</protein>
<name>A0A9P5YZU5_9AGAR</name>
<reference evidence="1" key="1">
    <citation type="submission" date="2020-11" db="EMBL/GenBank/DDBJ databases">
        <authorList>
            <consortium name="DOE Joint Genome Institute"/>
            <person name="Ahrendt S."/>
            <person name="Riley R."/>
            <person name="Andreopoulos W."/>
            <person name="Labutti K."/>
            <person name="Pangilinan J."/>
            <person name="Ruiz-Duenas F.J."/>
            <person name="Barrasa J.M."/>
            <person name="Sanchez-Garcia M."/>
            <person name="Camarero S."/>
            <person name="Miyauchi S."/>
            <person name="Serrano A."/>
            <person name="Linde D."/>
            <person name="Babiker R."/>
            <person name="Drula E."/>
            <person name="Ayuso-Fernandez I."/>
            <person name="Pacheco R."/>
            <person name="Padilla G."/>
            <person name="Ferreira P."/>
            <person name="Barriuso J."/>
            <person name="Kellner H."/>
            <person name="Castanera R."/>
            <person name="Alfaro M."/>
            <person name="Ramirez L."/>
            <person name="Pisabarro A.G."/>
            <person name="Kuo A."/>
            <person name="Tritt A."/>
            <person name="Lipzen A."/>
            <person name="He G."/>
            <person name="Yan M."/>
            <person name="Ng V."/>
            <person name="Cullen D."/>
            <person name="Martin F."/>
            <person name="Rosso M.-N."/>
            <person name="Henrissat B."/>
            <person name="Hibbett D."/>
            <person name="Martinez A.T."/>
            <person name="Grigoriev I.V."/>
        </authorList>
    </citation>
    <scope>NUCLEOTIDE SEQUENCE</scope>
    <source>
        <strain evidence="1">CIRM-BRFM 674</strain>
    </source>
</reference>
<evidence type="ECO:0000313" key="1">
    <source>
        <dbReference type="EMBL" id="KAF9478788.1"/>
    </source>
</evidence>
<keyword evidence="2" id="KW-1185">Reference proteome</keyword>
<dbReference type="AlphaFoldDB" id="A0A9P5YZU5"/>
<comment type="caution">
    <text evidence="1">The sequence shown here is derived from an EMBL/GenBank/DDBJ whole genome shotgun (WGS) entry which is preliminary data.</text>
</comment>
<organism evidence="1 2">
    <name type="scientific">Pholiota conissans</name>
    <dbReference type="NCBI Taxonomy" id="109636"/>
    <lineage>
        <taxon>Eukaryota</taxon>
        <taxon>Fungi</taxon>
        <taxon>Dikarya</taxon>
        <taxon>Basidiomycota</taxon>
        <taxon>Agaricomycotina</taxon>
        <taxon>Agaricomycetes</taxon>
        <taxon>Agaricomycetidae</taxon>
        <taxon>Agaricales</taxon>
        <taxon>Agaricineae</taxon>
        <taxon>Strophariaceae</taxon>
        <taxon>Pholiota</taxon>
    </lineage>
</organism>
<proteinExistence type="predicted"/>